<keyword evidence="2" id="KW-1133">Transmembrane helix</keyword>
<evidence type="ECO:0000313" key="3">
    <source>
        <dbReference type="EMBL" id="KAL3399190.1"/>
    </source>
</evidence>
<evidence type="ECO:0000256" key="1">
    <source>
        <dbReference type="SAM" id="MobiDB-lite"/>
    </source>
</evidence>
<feature type="region of interest" description="Disordered" evidence="1">
    <location>
        <begin position="1"/>
        <end position="62"/>
    </location>
</feature>
<sequence>MFQSAENKDDNTLKGQNTSENKLTRLETQNGTKTSAADINKAPKKNSEVNKLLSEKATKTDIHKAHEAELRTMAGAHDQERKSLVMAEHIRRHGAKLDEMEMSRPKGAVISLALGLTVTAFMAVLIACRLRVVKRRGRGRGGEFSHDADYLVNGMYL</sequence>
<dbReference type="Proteomes" id="UP001627154">
    <property type="component" value="Unassembled WGS sequence"/>
</dbReference>
<protein>
    <submittedName>
        <fullName evidence="3">Uncharacterized protein</fullName>
    </submittedName>
</protein>
<keyword evidence="2" id="KW-0812">Transmembrane</keyword>
<name>A0ABD2X1Y5_9HYME</name>
<comment type="caution">
    <text evidence="3">The sequence shown here is derived from an EMBL/GenBank/DDBJ whole genome shotgun (WGS) entry which is preliminary data.</text>
</comment>
<accession>A0ABD2X1Y5</accession>
<proteinExistence type="predicted"/>
<dbReference type="EMBL" id="JBJJXI010000058">
    <property type="protein sequence ID" value="KAL3399190.1"/>
    <property type="molecule type" value="Genomic_DNA"/>
</dbReference>
<organism evidence="3 4">
    <name type="scientific">Trichogramma kaykai</name>
    <dbReference type="NCBI Taxonomy" id="54128"/>
    <lineage>
        <taxon>Eukaryota</taxon>
        <taxon>Metazoa</taxon>
        <taxon>Ecdysozoa</taxon>
        <taxon>Arthropoda</taxon>
        <taxon>Hexapoda</taxon>
        <taxon>Insecta</taxon>
        <taxon>Pterygota</taxon>
        <taxon>Neoptera</taxon>
        <taxon>Endopterygota</taxon>
        <taxon>Hymenoptera</taxon>
        <taxon>Apocrita</taxon>
        <taxon>Proctotrupomorpha</taxon>
        <taxon>Chalcidoidea</taxon>
        <taxon>Trichogrammatidae</taxon>
        <taxon>Trichogramma</taxon>
    </lineage>
</organism>
<feature type="compositionally biased region" description="Basic and acidic residues" evidence="1">
    <location>
        <begin position="45"/>
        <end position="62"/>
    </location>
</feature>
<gene>
    <name evidence="3" type="ORF">TKK_007396</name>
</gene>
<feature type="compositionally biased region" description="Basic and acidic residues" evidence="1">
    <location>
        <begin position="1"/>
        <end position="12"/>
    </location>
</feature>
<reference evidence="3 4" key="1">
    <citation type="journal article" date="2024" name="bioRxiv">
        <title>A reference genome for Trichogramma kaykai: A tiny desert-dwelling parasitoid wasp with competing sex-ratio distorters.</title>
        <authorList>
            <person name="Culotta J."/>
            <person name="Lindsey A.R."/>
        </authorList>
    </citation>
    <scope>NUCLEOTIDE SEQUENCE [LARGE SCALE GENOMIC DNA]</scope>
    <source>
        <strain evidence="3 4">KSX58</strain>
    </source>
</reference>
<evidence type="ECO:0000313" key="4">
    <source>
        <dbReference type="Proteomes" id="UP001627154"/>
    </source>
</evidence>
<feature type="compositionally biased region" description="Polar residues" evidence="1">
    <location>
        <begin position="13"/>
        <end position="37"/>
    </location>
</feature>
<dbReference type="PANTHER" id="PTHR46876">
    <property type="entry name" value="LOW-DENSITY LIPOPROTEIN RECEPTOR-RELATED PROTEIN 11"/>
    <property type="match status" value="1"/>
</dbReference>
<keyword evidence="2" id="KW-0472">Membrane</keyword>
<keyword evidence="4" id="KW-1185">Reference proteome</keyword>
<dbReference type="AlphaFoldDB" id="A0ABD2X1Y5"/>
<dbReference type="PANTHER" id="PTHR46876:SF1">
    <property type="entry name" value="LOW-DENSITY LIPOPROTEIN RECEPTOR-RELATED PROTEIN 11"/>
    <property type="match status" value="1"/>
</dbReference>
<feature type="transmembrane region" description="Helical" evidence="2">
    <location>
        <begin position="108"/>
        <end position="130"/>
    </location>
</feature>
<evidence type="ECO:0000256" key="2">
    <source>
        <dbReference type="SAM" id="Phobius"/>
    </source>
</evidence>